<proteinExistence type="predicted"/>
<dbReference type="PATRIC" id="fig|44252.3.peg.5329"/>
<name>A0A090Y9S8_PAEMA</name>
<dbReference type="STRING" id="44252.DJ90_5854"/>
<reference evidence="1 2" key="1">
    <citation type="submission" date="2014-04" db="EMBL/GenBank/DDBJ databases">
        <authorList>
            <person name="Bishop-Lilly K.A."/>
            <person name="Broomall S.M."/>
            <person name="Chain P.S."/>
            <person name="Chertkov O."/>
            <person name="Coyne S.R."/>
            <person name="Daligault H.E."/>
            <person name="Davenport K.W."/>
            <person name="Erkkila T."/>
            <person name="Frey K.G."/>
            <person name="Gibbons H.S."/>
            <person name="Gu W."/>
            <person name="Jaissle J."/>
            <person name="Johnson S.L."/>
            <person name="Koroleva G.I."/>
            <person name="Ladner J.T."/>
            <person name="Lo C.-C."/>
            <person name="Minogue T.D."/>
            <person name="Munk C."/>
            <person name="Palacios G.F."/>
            <person name="Redden C.L."/>
            <person name="Rosenzweig C.N."/>
            <person name="Scholz M.B."/>
            <person name="Teshima H."/>
            <person name="Xu Y."/>
        </authorList>
    </citation>
    <scope>NUCLEOTIDE SEQUENCE [LARGE SCALE GENOMIC DNA]</scope>
    <source>
        <strain evidence="1 2">8244</strain>
    </source>
</reference>
<dbReference type="EMBL" id="JMQA01000044">
    <property type="protein sequence ID" value="KFM94956.1"/>
    <property type="molecule type" value="Genomic_DNA"/>
</dbReference>
<accession>A0A090Y9S8</accession>
<dbReference type="AlphaFoldDB" id="A0A090Y9S8"/>
<protein>
    <submittedName>
        <fullName evidence="1">Uncharacterized protein</fullName>
    </submittedName>
</protein>
<dbReference type="Proteomes" id="UP000029278">
    <property type="component" value="Unassembled WGS sequence"/>
</dbReference>
<keyword evidence="2" id="KW-1185">Reference proteome</keyword>
<evidence type="ECO:0000313" key="2">
    <source>
        <dbReference type="Proteomes" id="UP000029278"/>
    </source>
</evidence>
<evidence type="ECO:0000313" key="1">
    <source>
        <dbReference type="EMBL" id="KFM94956.1"/>
    </source>
</evidence>
<dbReference type="HOGENOM" id="CLU_3155688_0_0_9"/>
<comment type="caution">
    <text evidence="1">The sequence shown here is derived from an EMBL/GenBank/DDBJ whole genome shotgun (WGS) entry which is preliminary data.</text>
</comment>
<sequence length="48" mass="5876">MSNYNLAKESKMLYFLLRYDCPKLHCKYNYIQTNMLQNLYYLAVCLKD</sequence>
<gene>
    <name evidence="1" type="ORF">DJ90_5854</name>
</gene>
<organism evidence="1 2">
    <name type="scientific">Paenibacillus macerans</name>
    <name type="common">Bacillus macerans</name>
    <dbReference type="NCBI Taxonomy" id="44252"/>
    <lineage>
        <taxon>Bacteria</taxon>
        <taxon>Bacillati</taxon>
        <taxon>Bacillota</taxon>
        <taxon>Bacilli</taxon>
        <taxon>Bacillales</taxon>
        <taxon>Paenibacillaceae</taxon>
        <taxon>Paenibacillus</taxon>
    </lineage>
</organism>